<protein>
    <submittedName>
        <fullName evidence="2">Glycerophosphodiester phosphodiesterase</fullName>
    </submittedName>
</protein>
<gene>
    <name evidence="2" type="ORF">ENV52_09270</name>
</gene>
<dbReference type="EMBL" id="DTGR01000147">
    <property type="protein sequence ID" value="HHS29874.1"/>
    <property type="molecule type" value="Genomic_DNA"/>
</dbReference>
<reference evidence="2" key="1">
    <citation type="journal article" date="2020" name="mSystems">
        <title>Genome- and Community-Level Interaction Insights into Carbon Utilization and Element Cycling Functions of Hydrothermarchaeota in Hydrothermal Sediment.</title>
        <authorList>
            <person name="Zhou Z."/>
            <person name="Liu Y."/>
            <person name="Xu W."/>
            <person name="Pan J."/>
            <person name="Luo Z.H."/>
            <person name="Li M."/>
        </authorList>
    </citation>
    <scope>NUCLEOTIDE SEQUENCE [LARGE SCALE GENOMIC DNA]</scope>
    <source>
        <strain evidence="2">SpSt-767</strain>
    </source>
</reference>
<dbReference type="AlphaFoldDB" id="A0A7V6DQ60"/>
<name>A0A7V6DQ60_9BACT</name>
<dbReference type="Gene3D" id="3.20.20.190">
    <property type="entry name" value="Phosphatidylinositol (PI) phosphodiesterase"/>
    <property type="match status" value="1"/>
</dbReference>
<evidence type="ECO:0000259" key="1">
    <source>
        <dbReference type="PROSITE" id="PS51704"/>
    </source>
</evidence>
<dbReference type="SUPFAM" id="SSF51695">
    <property type="entry name" value="PLC-like phosphodiesterases"/>
    <property type="match status" value="1"/>
</dbReference>
<sequence>MVYIMGHRGAAAYEPENTLRSIRTALAMGVAAVEIDVQLTRDGELAVIHDDTVDRTTTGTGRVRDFTLAELKKLDAGKGEAIPSLAEVVEEVADRAHLVVEVKSPEAAPALLRFFQSRHIFDWTHVISFWHPVVKALKEQEPRLRTGVLLVGCPADPVGLARAALAGALVLHYGYVTPDLVQAAHAAGLLVYIWNIDDVETLKPYLALNLDGIGSNRPDVLVNYVKSLK</sequence>
<accession>A0A7V6DQ60</accession>
<evidence type="ECO:0000313" key="2">
    <source>
        <dbReference type="EMBL" id="HHS29874.1"/>
    </source>
</evidence>
<dbReference type="PANTHER" id="PTHR46211:SF1">
    <property type="entry name" value="GLYCEROPHOSPHODIESTER PHOSPHODIESTERASE, CYTOPLASMIC"/>
    <property type="match status" value="1"/>
</dbReference>
<organism evidence="2">
    <name type="scientific">Desulfobacca acetoxidans</name>
    <dbReference type="NCBI Taxonomy" id="60893"/>
    <lineage>
        <taxon>Bacteria</taxon>
        <taxon>Pseudomonadati</taxon>
        <taxon>Thermodesulfobacteriota</taxon>
        <taxon>Desulfobaccia</taxon>
        <taxon>Desulfobaccales</taxon>
        <taxon>Desulfobaccaceae</taxon>
        <taxon>Desulfobacca</taxon>
    </lineage>
</organism>
<proteinExistence type="predicted"/>
<comment type="caution">
    <text evidence="2">The sequence shown here is derived from an EMBL/GenBank/DDBJ whole genome shotgun (WGS) entry which is preliminary data.</text>
</comment>
<dbReference type="InterPro" id="IPR017946">
    <property type="entry name" value="PLC-like_Pdiesterase_TIM-brl"/>
</dbReference>
<dbReference type="InterPro" id="IPR030395">
    <property type="entry name" value="GP_PDE_dom"/>
</dbReference>
<dbReference type="GO" id="GO:0006629">
    <property type="term" value="P:lipid metabolic process"/>
    <property type="evidence" value="ECO:0007669"/>
    <property type="project" value="InterPro"/>
</dbReference>
<dbReference type="GO" id="GO:0008081">
    <property type="term" value="F:phosphoric diester hydrolase activity"/>
    <property type="evidence" value="ECO:0007669"/>
    <property type="project" value="InterPro"/>
</dbReference>
<dbReference type="PROSITE" id="PS51704">
    <property type="entry name" value="GP_PDE"/>
    <property type="match status" value="1"/>
</dbReference>
<dbReference type="Pfam" id="PF03009">
    <property type="entry name" value="GDPD"/>
    <property type="match status" value="1"/>
</dbReference>
<feature type="domain" description="GP-PDE" evidence="1">
    <location>
        <begin position="2"/>
        <end position="225"/>
    </location>
</feature>
<dbReference type="PANTHER" id="PTHR46211">
    <property type="entry name" value="GLYCEROPHOSPHORYL DIESTER PHOSPHODIESTERASE"/>
    <property type="match status" value="1"/>
</dbReference>